<evidence type="ECO:0000256" key="1">
    <source>
        <dbReference type="ARBA" id="ARBA00023157"/>
    </source>
</evidence>
<dbReference type="Gene3D" id="3.10.100.10">
    <property type="entry name" value="Mannose-Binding Protein A, subunit A"/>
    <property type="match status" value="2"/>
</dbReference>
<name>A0A672ZYE3_9TELE</name>
<feature type="transmembrane region" description="Helical" evidence="2">
    <location>
        <begin position="20"/>
        <end position="41"/>
    </location>
</feature>
<dbReference type="InterPro" id="IPR016187">
    <property type="entry name" value="CTDL_fold"/>
</dbReference>
<dbReference type="InterPro" id="IPR018378">
    <property type="entry name" value="C-type_lectin_CS"/>
</dbReference>
<dbReference type="PANTHER" id="PTHR45784">
    <property type="entry name" value="C-TYPE LECTIN DOMAIN FAMILY 20 MEMBER A-RELATED"/>
    <property type="match status" value="1"/>
</dbReference>
<dbReference type="InParanoid" id="A0A672ZYE3"/>
<keyword evidence="2" id="KW-0472">Membrane</keyword>
<feature type="domain" description="C-type lectin" evidence="3">
    <location>
        <begin position="151"/>
        <end position="256"/>
    </location>
</feature>
<organism evidence="4 5">
    <name type="scientific">Sphaeramia orbicularis</name>
    <name type="common">orbiculate cardinalfish</name>
    <dbReference type="NCBI Taxonomy" id="375764"/>
    <lineage>
        <taxon>Eukaryota</taxon>
        <taxon>Metazoa</taxon>
        <taxon>Chordata</taxon>
        <taxon>Craniata</taxon>
        <taxon>Vertebrata</taxon>
        <taxon>Euteleostomi</taxon>
        <taxon>Actinopterygii</taxon>
        <taxon>Neopterygii</taxon>
        <taxon>Teleostei</taxon>
        <taxon>Neoteleostei</taxon>
        <taxon>Acanthomorphata</taxon>
        <taxon>Gobiaria</taxon>
        <taxon>Kurtiformes</taxon>
        <taxon>Apogonoidei</taxon>
        <taxon>Apogonidae</taxon>
        <taxon>Apogoninae</taxon>
        <taxon>Sphaeramia</taxon>
    </lineage>
</organism>
<dbReference type="Proteomes" id="UP000472271">
    <property type="component" value="Chromosome 8"/>
</dbReference>
<evidence type="ECO:0000256" key="2">
    <source>
        <dbReference type="SAM" id="Phobius"/>
    </source>
</evidence>
<feature type="domain" description="C-type lectin" evidence="3">
    <location>
        <begin position="36"/>
        <end position="151"/>
    </location>
</feature>
<dbReference type="PROSITE" id="PS00615">
    <property type="entry name" value="C_TYPE_LECTIN_1"/>
    <property type="match status" value="2"/>
</dbReference>
<dbReference type="Ensembl" id="ENSSORT00005022633.1">
    <property type="protein sequence ID" value="ENSSORP00005021979.1"/>
    <property type="gene ID" value="ENSSORG00005010735.1"/>
</dbReference>
<keyword evidence="2" id="KW-0812">Transmembrane</keyword>
<evidence type="ECO:0000313" key="5">
    <source>
        <dbReference type="Proteomes" id="UP000472271"/>
    </source>
</evidence>
<sequence length="276" mass="32206">MHTHTHTHTHTICPEKLKYIFIIITGLWCFSVGFIRTYTLVEVPLSWSNAQRFCRTEYTDLATAENKEEMQELVDAGRRWYGGHLWIGLYDDIHSWRWSMDEEGYYDAGGAEFRMWGASEPSNGNEKCALMFLAGTWHDISCQTKAPFVCYNGASPRFIVVSEVRTWPEAQSYCREHYTDLASVRNNSDNNQIKDLLSAEYTWIGLYRDSWKWSDRSPVSFTNWRNGKPGGLPCVLTHKGQWEDRRCDIKLFFVCQTGESSDEDETHWKRFHIKPG</sequence>
<dbReference type="InterPro" id="IPR016186">
    <property type="entry name" value="C-type_lectin-like/link_sf"/>
</dbReference>
<keyword evidence="1" id="KW-1015">Disulfide bond</keyword>
<dbReference type="Pfam" id="PF00059">
    <property type="entry name" value="Lectin_C"/>
    <property type="match status" value="2"/>
</dbReference>
<dbReference type="SUPFAM" id="SSF56436">
    <property type="entry name" value="C-type lectin-like"/>
    <property type="match status" value="2"/>
</dbReference>
<reference evidence="4" key="3">
    <citation type="submission" date="2025-09" db="UniProtKB">
        <authorList>
            <consortium name="Ensembl"/>
        </authorList>
    </citation>
    <scope>IDENTIFICATION</scope>
</reference>
<keyword evidence="5" id="KW-1185">Reference proteome</keyword>
<dbReference type="InterPro" id="IPR001304">
    <property type="entry name" value="C-type_lectin-like"/>
</dbReference>
<accession>A0A672ZYE3</accession>
<reference evidence="4" key="1">
    <citation type="submission" date="2019-06" db="EMBL/GenBank/DDBJ databases">
        <authorList>
            <consortium name="Wellcome Sanger Institute Data Sharing"/>
        </authorList>
    </citation>
    <scope>NUCLEOTIDE SEQUENCE [LARGE SCALE GENOMIC DNA]</scope>
</reference>
<proteinExistence type="predicted"/>
<reference evidence="4" key="2">
    <citation type="submission" date="2025-08" db="UniProtKB">
        <authorList>
            <consortium name="Ensembl"/>
        </authorList>
    </citation>
    <scope>IDENTIFICATION</scope>
</reference>
<evidence type="ECO:0000259" key="3">
    <source>
        <dbReference type="PROSITE" id="PS50041"/>
    </source>
</evidence>
<protein>
    <recommendedName>
        <fullName evidence="3">C-type lectin domain-containing protein</fullName>
    </recommendedName>
</protein>
<keyword evidence="2" id="KW-1133">Transmembrane helix</keyword>
<dbReference type="PROSITE" id="PS50041">
    <property type="entry name" value="C_TYPE_LECTIN_2"/>
    <property type="match status" value="2"/>
</dbReference>
<evidence type="ECO:0000313" key="4">
    <source>
        <dbReference type="Ensembl" id="ENSSORP00005021979.1"/>
    </source>
</evidence>
<dbReference type="PANTHER" id="PTHR45784:SF3">
    <property type="entry name" value="C-TYPE LECTIN DOMAIN FAMILY 4 MEMBER K-LIKE-RELATED"/>
    <property type="match status" value="1"/>
</dbReference>
<dbReference type="SMART" id="SM00034">
    <property type="entry name" value="CLECT"/>
    <property type="match status" value="2"/>
</dbReference>
<dbReference type="AlphaFoldDB" id="A0A672ZYE3"/>